<evidence type="ECO:0000256" key="2">
    <source>
        <dbReference type="ARBA" id="ARBA00022771"/>
    </source>
</evidence>
<reference evidence="12 13" key="1">
    <citation type="journal article" date="2013" name="Proc. Natl. Acad. Sci. U.S.A.">
        <title>Fine-scale variation in meiotic recombination in Mimulus inferred from population shotgun sequencing.</title>
        <authorList>
            <person name="Hellsten U."/>
            <person name="Wright K.M."/>
            <person name="Jenkins J."/>
            <person name="Shu S."/>
            <person name="Yuan Y."/>
            <person name="Wessler S.R."/>
            <person name="Schmutz J."/>
            <person name="Willis J.H."/>
            <person name="Rokhsar D.S."/>
        </authorList>
    </citation>
    <scope>NUCLEOTIDE SEQUENCE [LARGE SCALE GENOMIC DNA]</scope>
    <source>
        <strain evidence="13">cv. DUN x IM62</strain>
    </source>
</reference>
<evidence type="ECO:0000256" key="10">
    <source>
        <dbReference type="SAM" id="MobiDB-lite"/>
    </source>
</evidence>
<dbReference type="PANTHER" id="PTHR31992">
    <property type="entry name" value="DOF ZINC FINGER PROTEIN DOF1.4-RELATED"/>
    <property type="match status" value="1"/>
</dbReference>
<feature type="compositionally biased region" description="Polar residues" evidence="10">
    <location>
        <begin position="77"/>
        <end position="92"/>
    </location>
</feature>
<evidence type="ECO:0000256" key="7">
    <source>
        <dbReference type="ARBA" id="ARBA00023242"/>
    </source>
</evidence>
<keyword evidence="3 9" id="KW-0862">Zinc</keyword>
<dbReference type="GO" id="GO:0003700">
    <property type="term" value="F:DNA-binding transcription factor activity"/>
    <property type="evidence" value="ECO:0007669"/>
    <property type="project" value="UniProtKB-UniRule"/>
</dbReference>
<keyword evidence="2 8" id="KW-0863">Zinc-finger</keyword>
<feature type="region of interest" description="Disordered" evidence="10">
    <location>
        <begin position="64"/>
        <end position="92"/>
    </location>
</feature>
<keyword evidence="4 9" id="KW-0805">Transcription regulation</keyword>
<protein>
    <recommendedName>
        <fullName evidence="9">Dof zinc finger protein</fullName>
    </recommendedName>
</protein>
<evidence type="ECO:0000256" key="6">
    <source>
        <dbReference type="ARBA" id="ARBA00023163"/>
    </source>
</evidence>
<dbReference type="InterPro" id="IPR003851">
    <property type="entry name" value="Znf_Dof"/>
</dbReference>
<keyword evidence="6 9" id="KW-0804">Transcription</keyword>
<keyword evidence="13" id="KW-1185">Reference proteome</keyword>
<keyword evidence="7 8" id="KW-0539">Nucleus</keyword>
<accession>A0A022PQV6</accession>
<dbReference type="GO" id="GO:0008270">
    <property type="term" value="F:zinc ion binding"/>
    <property type="evidence" value="ECO:0007669"/>
    <property type="project" value="UniProtKB-KW"/>
</dbReference>
<evidence type="ECO:0000256" key="3">
    <source>
        <dbReference type="ARBA" id="ARBA00022833"/>
    </source>
</evidence>
<feature type="domain" description="Dof-type" evidence="11">
    <location>
        <begin position="19"/>
        <end position="73"/>
    </location>
</feature>
<dbReference type="GO" id="GO:0005634">
    <property type="term" value="C:nucleus"/>
    <property type="evidence" value="ECO:0007669"/>
    <property type="project" value="UniProtKB-SubCell"/>
</dbReference>
<evidence type="ECO:0000256" key="8">
    <source>
        <dbReference type="PROSITE-ProRule" id="PRU00071"/>
    </source>
</evidence>
<evidence type="ECO:0000259" key="11">
    <source>
        <dbReference type="PROSITE" id="PS50884"/>
    </source>
</evidence>
<evidence type="ECO:0000256" key="9">
    <source>
        <dbReference type="RuleBase" id="RU369094"/>
    </source>
</evidence>
<keyword evidence="5 8" id="KW-0238">DNA-binding</keyword>
<gene>
    <name evidence="12" type="ORF">MIMGU_mgv1a018652mg</name>
</gene>
<dbReference type="PANTHER" id="PTHR31992:SF111">
    <property type="entry name" value="DOF ZINC FINGER PROTEIN DOF3.5"/>
    <property type="match status" value="1"/>
</dbReference>
<dbReference type="EMBL" id="KI632337">
    <property type="protein sequence ID" value="EYU18111.1"/>
    <property type="molecule type" value="Genomic_DNA"/>
</dbReference>
<keyword evidence="1 9" id="KW-0479">Metal-binding</keyword>
<evidence type="ECO:0000256" key="1">
    <source>
        <dbReference type="ARBA" id="ARBA00022723"/>
    </source>
</evidence>
<name>A0A022PQV6_ERYGU</name>
<dbReference type="PROSITE" id="PS50884">
    <property type="entry name" value="ZF_DOF_2"/>
    <property type="match status" value="1"/>
</dbReference>
<comment type="subcellular location">
    <subcellularLocation>
        <location evidence="8 9">Nucleus</location>
    </subcellularLocation>
</comment>
<dbReference type="eggNOG" id="ENOG502S2EC">
    <property type="taxonomic scope" value="Eukaryota"/>
</dbReference>
<dbReference type="AlphaFoldDB" id="A0A022PQV6"/>
<evidence type="ECO:0000256" key="5">
    <source>
        <dbReference type="ARBA" id="ARBA00023125"/>
    </source>
</evidence>
<evidence type="ECO:0000313" key="12">
    <source>
        <dbReference type="EMBL" id="EYU18111.1"/>
    </source>
</evidence>
<dbReference type="PhylomeDB" id="A0A022PQV6"/>
<dbReference type="STRING" id="4155.A0A022PQV6"/>
<dbReference type="InterPro" id="IPR045174">
    <property type="entry name" value="Dof"/>
</dbReference>
<proteinExistence type="predicted"/>
<sequence length="305" mass="32803">MEREYWKSDDGGDASPPAAACPRCGSSNTKFCYYNNYSLTQPRFFCKGCRRYWTKGGSLRNVPVGGGCRKTRRRGQRTVTNPAGNIQSTTNSILSGGAAPHGDSTSIDLAAVYANFLNHHHHNQQTPPPPPRQPPEIVINDHLIPQLPPEGILNINPASIMEFSGFDHQALNQQGFFECGSPFITDHTRLMSESSASAPPPLLGCGSSMFFDGSFQKLPDAEGNNSFFINGGSCLNSILPPLPGEDLAAAAATSAASERMLWPDSDVVLPPSMHETTGDQEAVEPGCGNLSPFSDGLNLEAFFRS</sequence>
<evidence type="ECO:0000256" key="4">
    <source>
        <dbReference type="ARBA" id="ARBA00023015"/>
    </source>
</evidence>
<dbReference type="Proteomes" id="UP000030748">
    <property type="component" value="Unassembled WGS sequence"/>
</dbReference>
<comment type="function">
    <text evidence="9">Transcription factor that binds specifically to a 5'-AA[AG]G-3' consensus core sequence.</text>
</comment>
<dbReference type="PROSITE" id="PS01361">
    <property type="entry name" value="ZF_DOF_1"/>
    <property type="match status" value="1"/>
</dbReference>
<dbReference type="GO" id="GO:0003677">
    <property type="term" value="F:DNA binding"/>
    <property type="evidence" value="ECO:0007669"/>
    <property type="project" value="UniProtKB-UniRule"/>
</dbReference>
<evidence type="ECO:0000313" key="13">
    <source>
        <dbReference type="Proteomes" id="UP000030748"/>
    </source>
</evidence>
<organism evidence="12 13">
    <name type="scientific">Erythranthe guttata</name>
    <name type="common">Yellow monkey flower</name>
    <name type="synonym">Mimulus guttatus</name>
    <dbReference type="NCBI Taxonomy" id="4155"/>
    <lineage>
        <taxon>Eukaryota</taxon>
        <taxon>Viridiplantae</taxon>
        <taxon>Streptophyta</taxon>
        <taxon>Embryophyta</taxon>
        <taxon>Tracheophyta</taxon>
        <taxon>Spermatophyta</taxon>
        <taxon>Magnoliopsida</taxon>
        <taxon>eudicotyledons</taxon>
        <taxon>Gunneridae</taxon>
        <taxon>Pentapetalae</taxon>
        <taxon>asterids</taxon>
        <taxon>lamiids</taxon>
        <taxon>Lamiales</taxon>
        <taxon>Phrymaceae</taxon>
        <taxon>Erythranthe</taxon>
    </lineage>
</organism>
<dbReference type="Pfam" id="PF02701">
    <property type="entry name" value="Zn_ribbon_Dof"/>
    <property type="match status" value="1"/>
</dbReference>